<dbReference type="GO" id="GO:0006355">
    <property type="term" value="P:regulation of DNA-templated transcription"/>
    <property type="evidence" value="ECO:0007669"/>
    <property type="project" value="InterPro"/>
</dbReference>
<evidence type="ECO:0000259" key="2">
    <source>
        <dbReference type="PROSITE" id="PS50112"/>
    </source>
</evidence>
<dbReference type="InterPro" id="IPR013656">
    <property type="entry name" value="PAS_4"/>
</dbReference>
<evidence type="ECO:0000313" key="3">
    <source>
        <dbReference type="EMBL" id="QIQ01193.1"/>
    </source>
</evidence>
<dbReference type="Gene3D" id="3.60.40.10">
    <property type="entry name" value="PPM-type phosphatase domain"/>
    <property type="match status" value="1"/>
</dbReference>
<reference evidence="3 4" key="1">
    <citation type="submission" date="2020-03" db="EMBL/GenBank/DDBJ databases">
        <title>A novel species.</title>
        <authorList>
            <person name="Gao J."/>
        </authorList>
    </citation>
    <scope>NUCLEOTIDE SEQUENCE [LARGE SCALE GENOMIC DNA]</scope>
    <source>
        <strain evidence="3 4">QMT-12</strain>
    </source>
</reference>
<dbReference type="Proteomes" id="UP000501179">
    <property type="component" value="Chromosome"/>
</dbReference>
<dbReference type="PROSITE" id="PS50112">
    <property type="entry name" value="PAS"/>
    <property type="match status" value="1"/>
</dbReference>
<dbReference type="Gene3D" id="3.30.450.20">
    <property type="entry name" value="PAS domain"/>
    <property type="match status" value="1"/>
</dbReference>
<dbReference type="InterPro" id="IPR036457">
    <property type="entry name" value="PPM-type-like_dom_sf"/>
</dbReference>
<dbReference type="GO" id="GO:0016791">
    <property type="term" value="F:phosphatase activity"/>
    <property type="evidence" value="ECO:0007669"/>
    <property type="project" value="TreeGrafter"/>
</dbReference>
<protein>
    <submittedName>
        <fullName evidence="3">SpoIIE family protein phosphatase</fullName>
    </submittedName>
</protein>
<dbReference type="InterPro" id="IPR003594">
    <property type="entry name" value="HATPase_dom"/>
</dbReference>
<dbReference type="Pfam" id="PF13581">
    <property type="entry name" value="HATPase_c_2"/>
    <property type="match status" value="1"/>
</dbReference>
<dbReference type="FunFam" id="3.30.565.10:FF:000028">
    <property type="entry name" value="PAS sensor protein"/>
    <property type="match status" value="1"/>
</dbReference>
<gene>
    <name evidence="3" type="ORF">HA039_01740</name>
</gene>
<dbReference type="RefSeq" id="WP_167022710.1">
    <property type="nucleotide sequence ID" value="NZ_CP050177.1"/>
</dbReference>
<dbReference type="SUPFAM" id="SSF81606">
    <property type="entry name" value="PP2C-like"/>
    <property type="match status" value="1"/>
</dbReference>
<sequence length="812" mass="85805">MRPDDEPPAVPGIRPGPVAAAVVDHAGVVVRWSSAARSLVGRGAEEVCGRSLGRLLVPPLPPPFGSGRGGGDRTERGAALLRHSSGRTVEVAYEAVPLAGADEYLVTAVPAADAAEWARGASLMRALFAQSRVGIGIHDTDLNVVRTNITPEMFGGPPLPVGSRLGDVLDAEDAEAVERVLRDVLETGEPAVRSSHLVRARNAAGQKWVMSLTAFQLQDARGRPDGVVVAVNDTTAQEKLRDQIDLLHTSANRIGSSLDVVRTAQDLADVVVPDLGDVVTVDLSESVPSGEEPPPVFGGGRQHLTRAAVATSAGGWQAGLLGPGEPYPPLPDSRALRGLQEAGTLLTDRDAVIGALGGDDDLIRLLVPERAHSVLVAVLRARGRILGTVSVWRTDRRPEPFDESDRRLLAEIASRAALGVENARRYTHEHRAAVALQEQLLPRPTTDLPAVETAGSYRPAEGEMSISGDWFDVIALPSSRVALVIGDVIGHGLHATATMGRLRTAIQAFGGMELPPEEVLGQVDDLVQRLAAEAPPGRRDVVGATCLYALYDPVSGLCTFASAGQPPPVLVRPGSGAEFLDVPPGPPLGVGGVPFESVTVELEPDTVLALYTDGLFGLEGFDVERAMARIKHRLDTMYRPGAALDEVGRSLLSGVGDEPPADDLAVLLARTRTLSSHDVASWEFPAGPASVAVARAAAVRQLSAWGLDELALTTELVVSELVTNAVRYAGGPVGLRLIRENVLICEVTDPSNTQPRLLRAADLDEGGRGLFIVANCTTRWGSRYGRSGKTIWTEQPFRPRPADEPALLPLAG</sequence>
<dbReference type="EMBL" id="CP050177">
    <property type="protein sequence ID" value="QIQ01193.1"/>
    <property type="molecule type" value="Genomic_DNA"/>
</dbReference>
<dbReference type="InterPro" id="IPR003018">
    <property type="entry name" value="GAF"/>
</dbReference>
<dbReference type="KEGG" id="slia:HA039_01740"/>
<organism evidence="3 4">
    <name type="scientific">Streptomyces liangshanensis</name>
    <dbReference type="NCBI Taxonomy" id="2717324"/>
    <lineage>
        <taxon>Bacteria</taxon>
        <taxon>Bacillati</taxon>
        <taxon>Actinomycetota</taxon>
        <taxon>Actinomycetes</taxon>
        <taxon>Kitasatosporales</taxon>
        <taxon>Streptomycetaceae</taxon>
        <taxon>Streptomyces</taxon>
    </lineage>
</organism>
<dbReference type="SUPFAM" id="SSF55785">
    <property type="entry name" value="PYP-like sensor domain (PAS domain)"/>
    <property type="match status" value="2"/>
</dbReference>
<dbReference type="InterPro" id="IPR001932">
    <property type="entry name" value="PPM-type_phosphatase-like_dom"/>
</dbReference>
<dbReference type="Pfam" id="PF00989">
    <property type="entry name" value="PAS"/>
    <property type="match status" value="1"/>
</dbReference>
<dbReference type="InterPro" id="IPR036890">
    <property type="entry name" value="HATPase_C_sf"/>
</dbReference>
<dbReference type="SMART" id="SM00331">
    <property type="entry name" value="PP2C_SIG"/>
    <property type="match status" value="1"/>
</dbReference>
<dbReference type="InterPro" id="IPR052016">
    <property type="entry name" value="Bact_Sigma-Reg"/>
</dbReference>
<dbReference type="Pfam" id="PF08448">
    <property type="entry name" value="PAS_4"/>
    <property type="match status" value="1"/>
</dbReference>
<feature type="domain" description="PAS" evidence="2">
    <location>
        <begin position="22"/>
        <end position="59"/>
    </location>
</feature>
<dbReference type="PANTHER" id="PTHR43156">
    <property type="entry name" value="STAGE II SPORULATION PROTEIN E-RELATED"/>
    <property type="match status" value="1"/>
</dbReference>
<accession>A0A6G9GSF5</accession>
<proteinExistence type="predicted"/>
<dbReference type="SUPFAM" id="SSF55781">
    <property type="entry name" value="GAF domain-like"/>
    <property type="match status" value="1"/>
</dbReference>
<evidence type="ECO:0000256" key="1">
    <source>
        <dbReference type="ARBA" id="ARBA00022801"/>
    </source>
</evidence>
<dbReference type="Gene3D" id="3.30.450.40">
    <property type="match status" value="1"/>
</dbReference>
<dbReference type="PANTHER" id="PTHR43156:SF2">
    <property type="entry name" value="STAGE II SPORULATION PROTEIN E"/>
    <property type="match status" value="1"/>
</dbReference>
<dbReference type="Pfam" id="PF07228">
    <property type="entry name" value="SpoIIE"/>
    <property type="match status" value="1"/>
</dbReference>
<dbReference type="InterPro" id="IPR013767">
    <property type="entry name" value="PAS_fold"/>
</dbReference>
<dbReference type="InterPro" id="IPR029016">
    <property type="entry name" value="GAF-like_dom_sf"/>
</dbReference>
<dbReference type="SMART" id="SM00091">
    <property type="entry name" value="PAS"/>
    <property type="match status" value="2"/>
</dbReference>
<dbReference type="Pfam" id="PF01590">
    <property type="entry name" value="GAF"/>
    <property type="match status" value="1"/>
</dbReference>
<name>A0A6G9GSF5_9ACTN</name>
<dbReference type="InterPro" id="IPR000014">
    <property type="entry name" value="PAS"/>
</dbReference>
<evidence type="ECO:0000313" key="4">
    <source>
        <dbReference type="Proteomes" id="UP000501179"/>
    </source>
</evidence>
<dbReference type="AlphaFoldDB" id="A0A6G9GSF5"/>
<keyword evidence="1" id="KW-0378">Hydrolase</keyword>
<dbReference type="InterPro" id="IPR035965">
    <property type="entry name" value="PAS-like_dom_sf"/>
</dbReference>
<dbReference type="Gene3D" id="3.30.565.10">
    <property type="entry name" value="Histidine kinase-like ATPase, C-terminal domain"/>
    <property type="match status" value="1"/>
</dbReference>
<dbReference type="CDD" id="cd16936">
    <property type="entry name" value="HATPase_RsbW-like"/>
    <property type="match status" value="1"/>
</dbReference>
<keyword evidence="4" id="KW-1185">Reference proteome</keyword>